<dbReference type="SUPFAM" id="SSF52058">
    <property type="entry name" value="L domain-like"/>
    <property type="match status" value="1"/>
</dbReference>
<dbReference type="GO" id="GO:0005886">
    <property type="term" value="C:plasma membrane"/>
    <property type="evidence" value="ECO:0007669"/>
    <property type="project" value="TreeGrafter"/>
</dbReference>
<name>H2YEH5_CIOSA</name>
<keyword evidence="1" id="KW-0433">Leucine-rich repeat</keyword>
<keyword evidence="4" id="KW-0472">Membrane</keyword>
<dbReference type="PANTHER" id="PTHR24369:SF213">
    <property type="entry name" value="INSULIN LIKE GROWTH FACTOR BINDING PROTEIN ACID LABILE SUBUNIT"/>
    <property type="match status" value="1"/>
</dbReference>
<dbReference type="Pfam" id="PF13306">
    <property type="entry name" value="LRR_5"/>
    <property type="match status" value="1"/>
</dbReference>
<dbReference type="Gene3D" id="3.80.10.10">
    <property type="entry name" value="Ribonuclease Inhibitor"/>
    <property type="match status" value="2"/>
</dbReference>
<reference evidence="5" key="3">
    <citation type="submission" date="2025-09" db="UniProtKB">
        <authorList>
            <consortium name="Ensembl"/>
        </authorList>
    </citation>
    <scope>IDENTIFICATION</scope>
</reference>
<dbReference type="InterPro" id="IPR050541">
    <property type="entry name" value="LRR_TM_domain-containing"/>
</dbReference>
<dbReference type="InterPro" id="IPR003591">
    <property type="entry name" value="Leu-rich_rpt_typical-subtyp"/>
</dbReference>
<dbReference type="Proteomes" id="UP000007875">
    <property type="component" value="Unassembled WGS sequence"/>
</dbReference>
<evidence type="ECO:0000256" key="1">
    <source>
        <dbReference type="ARBA" id="ARBA00022614"/>
    </source>
</evidence>
<feature type="compositionally biased region" description="Basic and acidic residues" evidence="3">
    <location>
        <begin position="18"/>
        <end position="31"/>
    </location>
</feature>
<evidence type="ECO:0000313" key="5">
    <source>
        <dbReference type="Ensembl" id="ENSCSAVP00000003723.1"/>
    </source>
</evidence>
<dbReference type="STRING" id="51511.ENSCSAVP00000003723"/>
<dbReference type="SMART" id="SM00369">
    <property type="entry name" value="LRR_TYP"/>
    <property type="match status" value="5"/>
</dbReference>
<reference evidence="5" key="2">
    <citation type="submission" date="2025-08" db="UniProtKB">
        <authorList>
            <consortium name="Ensembl"/>
        </authorList>
    </citation>
    <scope>IDENTIFICATION</scope>
</reference>
<dbReference type="InterPro" id="IPR026906">
    <property type="entry name" value="LRR_5"/>
</dbReference>
<feature type="region of interest" description="Disordered" evidence="3">
    <location>
        <begin position="1"/>
        <end position="31"/>
    </location>
</feature>
<dbReference type="InterPro" id="IPR032675">
    <property type="entry name" value="LRR_dom_sf"/>
</dbReference>
<reference evidence="6" key="1">
    <citation type="submission" date="2003-08" db="EMBL/GenBank/DDBJ databases">
        <authorList>
            <person name="Birren B."/>
            <person name="Nusbaum C."/>
            <person name="Abebe A."/>
            <person name="Abouelleil A."/>
            <person name="Adekoya E."/>
            <person name="Ait-zahra M."/>
            <person name="Allen N."/>
            <person name="Allen T."/>
            <person name="An P."/>
            <person name="Anderson M."/>
            <person name="Anderson S."/>
            <person name="Arachchi H."/>
            <person name="Armbruster J."/>
            <person name="Bachantsang P."/>
            <person name="Baldwin J."/>
            <person name="Barry A."/>
            <person name="Bayul T."/>
            <person name="Blitshsteyn B."/>
            <person name="Bloom T."/>
            <person name="Blye J."/>
            <person name="Boguslavskiy L."/>
            <person name="Borowsky M."/>
            <person name="Boukhgalter B."/>
            <person name="Brunache A."/>
            <person name="Butler J."/>
            <person name="Calixte N."/>
            <person name="Calvo S."/>
            <person name="Camarata J."/>
            <person name="Campo K."/>
            <person name="Chang J."/>
            <person name="Cheshatsang Y."/>
            <person name="Citroen M."/>
            <person name="Collymore A."/>
            <person name="Considine T."/>
            <person name="Cook A."/>
            <person name="Cooke P."/>
            <person name="Corum B."/>
            <person name="Cuomo C."/>
            <person name="David R."/>
            <person name="Dawoe T."/>
            <person name="Degray S."/>
            <person name="Dodge S."/>
            <person name="Dooley K."/>
            <person name="Dorje P."/>
            <person name="Dorjee K."/>
            <person name="Dorris L."/>
            <person name="Duffey N."/>
            <person name="Dupes A."/>
            <person name="Elkins T."/>
            <person name="Engels R."/>
            <person name="Erickson J."/>
            <person name="Farina A."/>
            <person name="Faro S."/>
            <person name="Ferreira P."/>
            <person name="Fischer H."/>
            <person name="Fitzgerald M."/>
            <person name="Foley K."/>
            <person name="Gage D."/>
            <person name="Galagan J."/>
            <person name="Gearin G."/>
            <person name="Gnerre S."/>
            <person name="Gnirke A."/>
            <person name="Goyette A."/>
            <person name="Graham J."/>
            <person name="Grandbois E."/>
            <person name="Gyaltsen K."/>
            <person name="Hafez N."/>
            <person name="Hagopian D."/>
            <person name="Hagos B."/>
            <person name="Hall J."/>
            <person name="Hatcher B."/>
            <person name="Heller A."/>
            <person name="Higgins H."/>
            <person name="Honan T."/>
            <person name="Horn A."/>
            <person name="Houde N."/>
            <person name="Hughes L."/>
            <person name="Hulme W."/>
            <person name="Husby E."/>
            <person name="Iliev I."/>
            <person name="Jaffe D."/>
            <person name="Jones C."/>
            <person name="Kamal M."/>
            <person name="Kamat A."/>
            <person name="Kamvysselis M."/>
            <person name="Karlsson E."/>
            <person name="Kells C."/>
            <person name="Kieu A."/>
            <person name="Kisner P."/>
            <person name="Kodira C."/>
            <person name="Kulbokas E."/>
            <person name="Labutti K."/>
            <person name="Lama D."/>
            <person name="Landers T."/>
            <person name="Leger J."/>
            <person name="Levine S."/>
            <person name="Lewis D."/>
            <person name="Lewis T."/>
            <person name="Lindblad-toh K."/>
            <person name="Liu X."/>
            <person name="Lokyitsang T."/>
            <person name="Lokyitsang Y."/>
            <person name="Lucien O."/>
            <person name="Lui A."/>
            <person name="Ma L.J."/>
            <person name="Mabbitt R."/>
            <person name="Macdonald J."/>
            <person name="Maclean C."/>
            <person name="Major J."/>
            <person name="Manning J."/>
            <person name="Marabella R."/>
            <person name="Maru K."/>
            <person name="Matthews C."/>
            <person name="Mauceli E."/>
            <person name="Mccarthy M."/>
            <person name="Mcdonough S."/>
            <person name="Mcghee T."/>
            <person name="Meldrim J."/>
            <person name="Meneus L."/>
            <person name="Mesirov J."/>
            <person name="Mihalev A."/>
            <person name="Mihova T."/>
            <person name="Mikkelsen T."/>
            <person name="Mlenga V."/>
            <person name="Moru K."/>
            <person name="Mozes J."/>
            <person name="Mulrain L."/>
            <person name="Munson G."/>
            <person name="Naylor J."/>
            <person name="Newes C."/>
            <person name="Nguyen C."/>
            <person name="Nguyen N."/>
            <person name="Nguyen T."/>
            <person name="Nicol R."/>
            <person name="Nielsen C."/>
            <person name="Nizzari M."/>
            <person name="Norbu C."/>
            <person name="Norbu N."/>
            <person name="O'donnell P."/>
            <person name="Okoawo O."/>
            <person name="O'leary S."/>
            <person name="Omotosho B."/>
            <person name="O'neill K."/>
            <person name="Osman S."/>
            <person name="Parker S."/>
            <person name="Perrin D."/>
            <person name="Phunkhang P."/>
            <person name="Piqani B."/>
            <person name="Purcell S."/>
            <person name="Rachupka T."/>
            <person name="Ramasamy U."/>
            <person name="Rameau R."/>
            <person name="Ray V."/>
            <person name="Raymond C."/>
            <person name="Retta R."/>
            <person name="Richardson S."/>
            <person name="Rise C."/>
            <person name="Rodriguez J."/>
            <person name="Rogers J."/>
            <person name="Rogov P."/>
            <person name="Rutman M."/>
            <person name="Schupbach R."/>
            <person name="Seaman C."/>
            <person name="Settipalli S."/>
            <person name="Sharpe T."/>
            <person name="Sheridan J."/>
            <person name="Sherpa N."/>
            <person name="Shi J."/>
            <person name="Smirnov S."/>
            <person name="Smith C."/>
            <person name="Sougnez C."/>
            <person name="Spencer B."/>
            <person name="Stalker J."/>
            <person name="Stange-thomann N."/>
            <person name="Stavropoulos S."/>
            <person name="Stetson K."/>
            <person name="Stone C."/>
            <person name="Stone S."/>
            <person name="Stubbs M."/>
            <person name="Talamas J."/>
            <person name="Tchuinga P."/>
            <person name="Tenzing P."/>
            <person name="Tesfaye S."/>
            <person name="Theodore J."/>
            <person name="Thoulutsang Y."/>
            <person name="Topham K."/>
            <person name="Towey S."/>
            <person name="Tsamla T."/>
            <person name="Tsomo N."/>
            <person name="Vallee D."/>
            <person name="Vassiliev H."/>
            <person name="Venkataraman V."/>
            <person name="Vinson J."/>
            <person name="Vo A."/>
            <person name="Wade C."/>
            <person name="Wang S."/>
            <person name="Wangchuk T."/>
            <person name="Wangdi T."/>
            <person name="Whittaker C."/>
            <person name="Wilkinson J."/>
            <person name="Wu Y."/>
            <person name="Wyman D."/>
            <person name="Yadav S."/>
            <person name="Yang S."/>
            <person name="Yang X."/>
            <person name="Yeager S."/>
            <person name="Yee E."/>
            <person name="Young G."/>
            <person name="Zainoun J."/>
            <person name="Zembeck L."/>
            <person name="Zimmer A."/>
            <person name="Zody M."/>
            <person name="Lander E."/>
        </authorList>
    </citation>
    <scope>NUCLEOTIDE SEQUENCE [LARGE SCALE GENOMIC DNA]</scope>
</reference>
<keyword evidence="2" id="KW-0677">Repeat</keyword>
<feature type="compositionally biased region" description="Polar residues" evidence="3">
    <location>
        <begin position="7"/>
        <end position="17"/>
    </location>
</feature>
<dbReference type="AlphaFoldDB" id="H2YEH5"/>
<dbReference type="HOGENOM" id="CLU_694355_0_0_1"/>
<evidence type="ECO:0000313" key="6">
    <source>
        <dbReference type="Proteomes" id="UP000007875"/>
    </source>
</evidence>
<keyword evidence="6" id="KW-1185">Reference proteome</keyword>
<evidence type="ECO:0000256" key="4">
    <source>
        <dbReference type="SAM" id="Phobius"/>
    </source>
</evidence>
<dbReference type="eggNOG" id="KOG4237">
    <property type="taxonomic scope" value="Eukaryota"/>
</dbReference>
<dbReference type="OMA" id="NIPGNDE"/>
<evidence type="ECO:0000256" key="2">
    <source>
        <dbReference type="ARBA" id="ARBA00022737"/>
    </source>
</evidence>
<evidence type="ECO:0008006" key="7">
    <source>
        <dbReference type="Google" id="ProtNLM"/>
    </source>
</evidence>
<dbReference type="Ensembl" id="ENSCSAVT00000003780.1">
    <property type="protein sequence ID" value="ENSCSAVP00000003723.1"/>
    <property type="gene ID" value="ENSCSAVG00000002207.1"/>
</dbReference>
<sequence length="362" mass="40572">MKGHAHTCTTETSLSNNPEEKQVTSEDTVEKHHSKECPAGCTCLSLNTDCTGDGQNQLQAVPRGMPNDSTSVSLASNHITSISATDFQNLTKMTELRLDNSHITTIDERAFLTTVNLTTLTMRDNKLAKLPENIFKNLKKLSILVLDNNELGKNISKVASALKKLQWLYIRNNKITMIEQHAFAGLVAIRFIHMENNRISTLHIDTVKDLTEKDTCTIQKMFLVGNPINCPCDMKDLQAYLEKNKKRLRTLFGDGIQCQFPADLDGQYLKDVPKNYKCNRVQTDVKVIYEAKPSGGAMTGLWFGGLVIGIILCIALFIVWKKRGCNFRPHSMSYRNIPGNDEVEEHRSLTTDNYGNGSEAFV</sequence>
<organism evidence="5 6">
    <name type="scientific">Ciona savignyi</name>
    <name type="common">Pacific transparent sea squirt</name>
    <dbReference type="NCBI Taxonomy" id="51511"/>
    <lineage>
        <taxon>Eukaryota</taxon>
        <taxon>Metazoa</taxon>
        <taxon>Chordata</taxon>
        <taxon>Tunicata</taxon>
        <taxon>Ascidiacea</taxon>
        <taxon>Phlebobranchia</taxon>
        <taxon>Cionidae</taxon>
        <taxon>Ciona</taxon>
    </lineage>
</organism>
<accession>H2YEH5</accession>
<proteinExistence type="predicted"/>
<keyword evidence="4" id="KW-1133">Transmembrane helix</keyword>
<evidence type="ECO:0000256" key="3">
    <source>
        <dbReference type="SAM" id="MobiDB-lite"/>
    </source>
</evidence>
<dbReference type="InParanoid" id="H2YEH5"/>
<feature type="transmembrane region" description="Helical" evidence="4">
    <location>
        <begin position="301"/>
        <end position="320"/>
    </location>
</feature>
<protein>
    <recommendedName>
        <fullName evidence="7">LRRCT domain-containing protein</fullName>
    </recommendedName>
</protein>
<dbReference type="GeneTree" id="ENSGT00940000158505"/>
<keyword evidence="4" id="KW-0812">Transmembrane</keyword>
<dbReference type="PANTHER" id="PTHR24369">
    <property type="entry name" value="ANTIGEN BSP, PUTATIVE-RELATED"/>
    <property type="match status" value="1"/>
</dbReference>